<dbReference type="PROSITE" id="PS00086">
    <property type="entry name" value="CYTOCHROME_P450"/>
    <property type="match status" value="1"/>
</dbReference>
<dbReference type="GO" id="GO:0016705">
    <property type="term" value="F:oxidoreductase activity, acting on paired donors, with incorporation or reduction of molecular oxygen"/>
    <property type="evidence" value="ECO:0007669"/>
    <property type="project" value="InterPro"/>
</dbReference>
<dbReference type="InterPro" id="IPR001128">
    <property type="entry name" value="Cyt_P450"/>
</dbReference>
<dbReference type="Pfam" id="PF00067">
    <property type="entry name" value="p450"/>
    <property type="match status" value="1"/>
</dbReference>
<dbReference type="OrthoDB" id="5522954at2"/>
<gene>
    <name evidence="3" type="ORF">BES08_29615</name>
</gene>
<keyword evidence="2" id="KW-0503">Monooxygenase</keyword>
<evidence type="ECO:0000313" key="3">
    <source>
        <dbReference type="EMBL" id="AOR81054.1"/>
    </source>
</evidence>
<accession>A0A1D8AG18</accession>
<evidence type="ECO:0000256" key="2">
    <source>
        <dbReference type="RuleBase" id="RU000461"/>
    </source>
</evidence>
<proteinExistence type="inferred from homology"/>
<dbReference type="PANTHER" id="PTHR46696:SF6">
    <property type="entry name" value="P450, PUTATIVE (EUROFUNG)-RELATED"/>
    <property type="match status" value="1"/>
</dbReference>
<keyword evidence="3" id="KW-0614">Plasmid</keyword>
<dbReference type="KEGG" id="nre:BES08_29615"/>
<evidence type="ECO:0008006" key="5">
    <source>
        <dbReference type="Google" id="ProtNLM"/>
    </source>
</evidence>
<dbReference type="GO" id="GO:0004497">
    <property type="term" value="F:monooxygenase activity"/>
    <property type="evidence" value="ECO:0007669"/>
    <property type="project" value="UniProtKB-KW"/>
</dbReference>
<keyword evidence="2" id="KW-0408">Iron</keyword>
<dbReference type="PANTHER" id="PTHR46696">
    <property type="entry name" value="P450, PUTATIVE (EUROFUNG)-RELATED"/>
    <property type="match status" value="1"/>
</dbReference>
<dbReference type="AlphaFoldDB" id="A0A1D8AG18"/>
<dbReference type="GO" id="GO:0005506">
    <property type="term" value="F:iron ion binding"/>
    <property type="evidence" value="ECO:0007669"/>
    <property type="project" value="InterPro"/>
</dbReference>
<keyword evidence="2" id="KW-0479">Metal-binding</keyword>
<keyword evidence="2" id="KW-0560">Oxidoreductase</keyword>
<dbReference type="Proteomes" id="UP000094626">
    <property type="component" value="Plasmid pSA3"/>
</dbReference>
<keyword evidence="2" id="KW-0349">Heme</keyword>
<dbReference type="EMBL" id="CP017078">
    <property type="protein sequence ID" value="AOR81054.1"/>
    <property type="molecule type" value="Genomic_DNA"/>
</dbReference>
<comment type="similarity">
    <text evidence="1 2">Belongs to the cytochrome P450 family.</text>
</comment>
<dbReference type="InterPro" id="IPR002397">
    <property type="entry name" value="Cyt_P450_B"/>
</dbReference>
<reference evidence="4" key="1">
    <citation type="journal article" date="2017" name="J. Biotechnol.">
        <title>Complete genome sequence of Novosphingobium resinovorum SA1, a versatile xenobiotic-degrading bacterium capable of utilizing sulfanilic acid.</title>
        <authorList>
            <person name="Hegedus B."/>
            <person name="Kos P.B."/>
            <person name="Balint B."/>
            <person name="Maroti G."/>
            <person name="Gan H.M."/>
            <person name="Perei K."/>
            <person name="Rakhely G."/>
        </authorList>
    </citation>
    <scope>NUCLEOTIDE SEQUENCE [LARGE SCALE GENOMIC DNA]</scope>
    <source>
        <strain evidence="4">SA1</strain>
    </source>
</reference>
<dbReference type="InterPro" id="IPR017972">
    <property type="entry name" value="Cyt_P450_CS"/>
</dbReference>
<sequence length="380" mass="41726">MIDFDPNHDAGLAVDVFQRLEQIRASSPPIAYAPKAGGWMFFREDLIQKAFSDGEHFSTSLFNAGAQSGAPDMIPLCLDPPENGPWRMAVVRQLTPGKIKRLEGFVRAKAETLIAPIAARPSCDFLKEVAEPMPISIFMELMGLPAEGYEEFRNLAVQIISPEGLDRNTPATAAANARIIEILADLIAQRREEPRDDLVSSLIQETVAGEPIGPRELLAICYVLFLGGLDTVVNAMSYGMRFLAMDAELQDSVRRDPATIPGIMEQLLRRSTFVNPLRLVKKDIDLEGITLKAGDIVWNMCGAASNAPESDTGGPRHLAFGGGYHMCAGMHLARLELRVLYETWFKHIGPFELDTDEGPIMAGGPTMLIKRLKLRLNAAN</sequence>
<keyword evidence="4" id="KW-1185">Reference proteome</keyword>
<geneLocation type="plasmid" evidence="3 4">
    <name>pSA3</name>
</geneLocation>
<organism evidence="3 4">
    <name type="scientific">Novosphingobium resinovorum</name>
    <dbReference type="NCBI Taxonomy" id="158500"/>
    <lineage>
        <taxon>Bacteria</taxon>
        <taxon>Pseudomonadati</taxon>
        <taxon>Pseudomonadota</taxon>
        <taxon>Alphaproteobacteria</taxon>
        <taxon>Sphingomonadales</taxon>
        <taxon>Sphingomonadaceae</taxon>
        <taxon>Novosphingobium</taxon>
    </lineage>
</organism>
<dbReference type="Gene3D" id="1.10.630.10">
    <property type="entry name" value="Cytochrome P450"/>
    <property type="match status" value="1"/>
</dbReference>
<name>A0A1D8AG18_9SPHN</name>
<protein>
    <recommendedName>
        <fullName evidence="5">Cytochrome P450</fullName>
    </recommendedName>
</protein>
<evidence type="ECO:0000313" key="4">
    <source>
        <dbReference type="Proteomes" id="UP000094626"/>
    </source>
</evidence>
<evidence type="ECO:0000256" key="1">
    <source>
        <dbReference type="ARBA" id="ARBA00010617"/>
    </source>
</evidence>
<dbReference type="InterPro" id="IPR036396">
    <property type="entry name" value="Cyt_P450_sf"/>
</dbReference>
<dbReference type="PRINTS" id="PR00359">
    <property type="entry name" value="BP450"/>
</dbReference>
<dbReference type="SUPFAM" id="SSF48264">
    <property type="entry name" value="Cytochrome P450"/>
    <property type="match status" value="1"/>
</dbReference>
<dbReference type="GO" id="GO:0020037">
    <property type="term" value="F:heme binding"/>
    <property type="evidence" value="ECO:0007669"/>
    <property type="project" value="InterPro"/>
</dbReference>